<evidence type="ECO:0000313" key="3">
    <source>
        <dbReference type="Proteomes" id="UP000268093"/>
    </source>
</evidence>
<reference evidence="2 3" key="1">
    <citation type="journal article" date="2018" name="New Phytol.">
        <title>Phylogenomics of Endogonaceae and evolution of mycorrhizas within Mucoromycota.</title>
        <authorList>
            <person name="Chang Y."/>
            <person name="Desiro A."/>
            <person name="Na H."/>
            <person name="Sandor L."/>
            <person name="Lipzen A."/>
            <person name="Clum A."/>
            <person name="Barry K."/>
            <person name="Grigoriev I.V."/>
            <person name="Martin F.M."/>
            <person name="Stajich J.E."/>
            <person name="Smith M.E."/>
            <person name="Bonito G."/>
            <person name="Spatafora J.W."/>
        </authorList>
    </citation>
    <scope>NUCLEOTIDE SEQUENCE [LARGE SCALE GENOMIC DNA]</scope>
    <source>
        <strain evidence="2 3">GMNB39</strain>
    </source>
</reference>
<dbReference type="AlphaFoldDB" id="A0A433CIQ4"/>
<accession>A0A433CIQ4</accession>
<keyword evidence="3" id="KW-1185">Reference proteome</keyword>
<name>A0A433CIQ4_9FUNG</name>
<gene>
    <name evidence="2" type="ORF">BC936DRAFT_138396</name>
</gene>
<evidence type="ECO:0000256" key="1">
    <source>
        <dbReference type="SAM" id="MobiDB-lite"/>
    </source>
</evidence>
<protein>
    <submittedName>
        <fullName evidence="2">Uncharacterized protein</fullName>
    </submittedName>
</protein>
<organism evidence="2 3">
    <name type="scientific">Jimgerdemannia flammicorona</name>
    <dbReference type="NCBI Taxonomy" id="994334"/>
    <lineage>
        <taxon>Eukaryota</taxon>
        <taxon>Fungi</taxon>
        <taxon>Fungi incertae sedis</taxon>
        <taxon>Mucoromycota</taxon>
        <taxon>Mucoromycotina</taxon>
        <taxon>Endogonomycetes</taxon>
        <taxon>Endogonales</taxon>
        <taxon>Endogonaceae</taxon>
        <taxon>Jimgerdemannia</taxon>
    </lineage>
</organism>
<sequence>MNGLAIIKHHPRCIKHALYPAGNYDLTSVCWTFCVVSDMDSMPNAQTFDGGGLHCGRQSCVYLQELAPIDLFMPIFDIPKPDNLLVVQLPTHFQIVDRLGPSPLEVTESYHSSRRSWCSSQTRFKSGGGGGNQINAGATVREI</sequence>
<comment type="caution">
    <text evidence="2">The sequence shown here is derived from an EMBL/GenBank/DDBJ whole genome shotgun (WGS) entry which is preliminary data.</text>
</comment>
<dbReference type="EMBL" id="RBNI01013046">
    <property type="protein sequence ID" value="RUP38464.1"/>
    <property type="molecule type" value="Genomic_DNA"/>
</dbReference>
<dbReference type="Proteomes" id="UP000268093">
    <property type="component" value="Unassembled WGS sequence"/>
</dbReference>
<proteinExistence type="predicted"/>
<feature type="region of interest" description="Disordered" evidence="1">
    <location>
        <begin position="122"/>
        <end position="143"/>
    </location>
</feature>
<evidence type="ECO:0000313" key="2">
    <source>
        <dbReference type="EMBL" id="RUP38464.1"/>
    </source>
</evidence>